<dbReference type="InterPro" id="IPR039765">
    <property type="entry name" value="Yip5/YIPF1/YIPF2"/>
</dbReference>
<evidence type="ECO:0000256" key="7">
    <source>
        <dbReference type="SAM" id="MobiDB-lite"/>
    </source>
</evidence>
<feature type="transmembrane region" description="Helical" evidence="6">
    <location>
        <begin position="154"/>
        <end position="176"/>
    </location>
</feature>
<evidence type="ECO:0000313" key="9">
    <source>
        <dbReference type="Ensembl" id="ENSPCEP00000011613.1"/>
    </source>
</evidence>
<dbReference type="Pfam" id="PF04893">
    <property type="entry name" value="Yip1"/>
    <property type="match status" value="1"/>
</dbReference>
<dbReference type="InterPro" id="IPR006977">
    <property type="entry name" value="Yip1_dom"/>
</dbReference>
<keyword evidence="10" id="KW-1185">Reference proteome</keyword>
<evidence type="ECO:0000256" key="6">
    <source>
        <dbReference type="RuleBase" id="RU361264"/>
    </source>
</evidence>
<keyword evidence="5 6" id="KW-0472">Membrane</keyword>
<evidence type="ECO:0000256" key="3">
    <source>
        <dbReference type="ARBA" id="ARBA00022692"/>
    </source>
</evidence>
<evidence type="ECO:0000256" key="4">
    <source>
        <dbReference type="ARBA" id="ARBA00022989"/>
    </source>
</evidence>
<reference evidence="9" key="2">
    <citation type="submission" date="2025-09" db="UniProtKB">
        <authorList>
            <consortium name="Ensembl"/>
        </authorList>
    </citation>
    <scope>IDENTIFICATION</scope>
</reference>
<evidence type="ECO:0000259" key="8">
    <source>
        <dbReference type="Pfam" id="PF04893"/>
    </source>
</evidence>
<feature type="transmembrane region" description="Helical" evidence="6">
    <location>
        <begin position="188"/>
        <end position="214"/>
    </location>
</feature>
<dbReference type="Proteomes" id="UP000694393">
    <property type="component" value="Unplaced"/>
</dbReference>
<dbReference type="PANTHER" id="PTHR12822">
    <property type="entry name" value="PROTEIN YIPF"/>
    <property type="match status" value="1"/>
</dbReference>
<reference evidence="9" key="1">
    <citation type="submission" date="2025-08" db="UniProtKB">
        <authorList>
            <consortium name="Ensembl"/>
        </authorList>
    </citation>
    <scope>IDENTIFICATION</scope>
</reference>
<dbReference type="PANTHER" id="PTHR12822:SF3">
    <property type="entry name" value="PROTEIN YIPF2"/>
    <property type="match status" value="1"/>
</dbReference>
<comment type="caution">
    <text evidence="6">Lacks conserved residue(s) required for the propagation of feature annotation.</text>
</comment>
<keyword evidence="3 6" id="KW-0812">Transmembrane</keyword>
<keyword evidence="4 6" id="KW-1133">Transmembrane helix</keyword>
<feature type="transmembrane region" description="Helical" evidence="6">
    <location>
        <begin position="221"/>
        <end position="243"/>
    </location>
</feature>
<dbReference type="Ensembl" id="ENSPCET00000011999.1">
    <property type="protein sequence ID" value="ENSPCEP00000011613.1"/>
    <property type="gene ID" value="ENSPCEG00000009207.1"/>
</dbReference>
<accession>A0A8C8RVA2</accession>
<feature type="region of interest" description="Disordered" evidence="7">
    <location>
        <begin position="34"/>
        <end position="58"/>
    </location>
</feature>
<evidence type="ECO:0000256" key="2">
    <source>
        <dbReference type="ARBA" id="ARBA00010596"/>
    </source>
</evidence>
<dbReference type="AlphaFoldDB" id="A0A8C8RVA2"/>
<evidence type="ECO:0000256" key="1">
    <source>
        <dbReference type="ARBA" id="ARBA00004257"/>
    </source>
</evidence>
<name>A0A8C8RVA2_9SAUR</name>
<comment type="subcellular location">
    <subcellularLocation>
        <location evidence="6">Golgi apparatus membrane</location>
        <topology evidence="6">Multi-pass membrane protein</topology>
    </subcellularLocation>
    <subcellularLocation>
        <location evidence="1">Golgi apparatus</location>
        <location evidence="1">cis-Golgi network membrane</location>
        <topology evidence="1">Multi-pass membrane protein</topology>
    </subcellularLocation>
</comment>
<comment type="similarity">
    <text evidence="2 6">Belongs to the YIP1 family.</text>
</comment>
<dbReference type="GO" id="GO:0031267">
    <property type="term" value="F:small GTPase binding"/>
    <property type="evidence" value="ECO:0007669"/>
    <property type="project" value="InterPro"/>
</dbReference>
<sequence>MAAADELKFQEFDEAADLLAVDPDATTTSISERQSHMAVNMGSSHEEDELGEETDKTELLSGQKKQPSFWTFEYYQTFFDVDTYQVLDRIKGSLLPLPGKSFVRHHLQTNPDLYGPFWICATLAFTLAVSSDVSRALERRANPAFHYSPQFHKVPVAGLIIYGYAWLVPLALWGYLHWRQGRSVHVNSYSFLETVCIYGYSLFIYIPTSILWLIPAPWLQWLLLALAVALSGSMLVLAFWPLLRTGSKIATLAALAAVVSLHALLALGCKLYFFQIPAGTAPPPPLHPITMAQKNQLLPTHLGNASVPLRQ</sequence>
<evidence type="ECO:0000256" key="5">
    <source>
        <dbReference type="ARBA" id="ARBA00023136"/>
    </source>
</evidence>
<protein>
    <recommendedName>
        <fullName evidence="6">Protein YIPF</fullName>
    </recommendedName>
</protein>
<organism evidence="9 10">
    <name type="scientific">Pelusios castaneus</name>
    <name type="common">West African mud turtle</name>
    <dbReference type="NCBI Taxonomy" id="367368"/>
    <lineage>
        <taxon>Eukaryota</taxon>
        <taxon>Metazoa</taxon>
        <taxon>Chordata</taxon>
        <taxon>Craniata</taxon>
        <taxon>Vertebrata</taxon>
        <taxon>Euteleostomi</taxon>
        <taxon>Archelosauria</taxon>
        <taxon>Testudinata</taxon>
        <taxon>Testudines</taxon>
        <taxon>Pleurodira</taxon>
        <taxon>Pelomedusidae</taxon>
        <taxon>Pelusios</taxon>
    </lineage>
</organism>
<evidence type="ECO:0000313" key="10">
    <source>
        <dbReference type="Proteomes" id="UP000694393"/>
    </source>
</evidence>
<dbReference type="GO" id="GO:0016192">
    <property type="term" value="P:vesicle-mediated transport"/>
    <property type="evidence" value="ECO:0007669"/>
    <property type="project" value="InterPro"/>
</dbReference>
<feature type="transmembrane region" description="Helical" evidence="6">
    <location>
        <begin position="249"/>
        <end position="273"/>
    </location>
</feature>
<feature type="domain" description="Yip1" evidence="8">
    <location>
        <begin position="95"/>
        <end position="267"/>
    </location>
</feature>
<dbReference type="GO" id="GO:0000139">
    <property type="term" value="C:Golgi membrane"/>
    <property type="evidence" value="ECO:0007669"/>
    <property type="project" value="UniProtKB-SubCell"/>
</dbReference>
<proteinExistence type="inferred from homology"/>